<organism evidence="7 8">
    <name type="scientific">Elysia crispata</name>
    <name type="common">lettuce slug</name>
    <dbReference type="NCBI Taxonomy" id="231223"/>
    <lineage>
        <taxon>Eukaryota</taxon>
        <taxon>Metazoa</taxon>
        <taxon>Spiralia</taxon>
        <taxon>Lophotrochozoa</taxon>
        <taxon>Mollusca</taxon>
        <taxon>Gastropoda</taxon>
        <taxon>Heterobranchia</taxon>
        <taxon>Euthyneura</taxon>
        <taxon>Panpulmonata</taxon>
        <taxon>Sacoglossa</taxon>
        <taxon>Placobranchoidea</taxon>
        <taxon>Plakobranchidae</taxon>
        <taxon>Elysia</taxon>
    </lineage>
</organism>
<dbReference type="PANTHER" id="PTHR22696:SF1">
    <property type="entry name" value="E3 UBIQUITIN-PROTEIN LIGASE RNF26"/>
    <property type="match status" value="1"/>
</dbReference>
<dbReference type="InterPro" id="IPR001841">
    <property type="entry name" value="Znf_RING"/>
</dbReference>
<dbReference type="GO" id="GO:0008270">
    <property type="term" value="F:zinc ion binding"/>
    <property type="evidence" value="ECO:0007669"/>
    <property type="project" value="UniProtKB-KW"/>
</dbReference>
<dbReference type="PANTHER" id="PTHR22696">
    <property type="entry name" value="E3 UBIQUITIN-PROTEIN LIGASE RNF26"/>
    <property type="match status" value="1"/>
</dbReference>
<keyword evidence="8" id="KW-1185">Reference proteome</keyword>
<keyword evidence="5" id="KW-0812">Transmembrane</keyword>
<feature type="domain" description="RING-type" evidence="6">
    <location>
        <begin position="411"/>
        <end position="454"/>
    </location>
</feature>
<reference evidence="7" key="1">
    <citation type="journal article" date="2023" name="G3 (Bethesda)">
        <title>A reference genome for the long-term kleptoplast-retaining sea slug Elysia crispata morphotype clarki.</title>
        <authorList>
            <person name="Eastman K.E."/>
            <person name="Pendleton A.L."/>
            <person name="Shaikh M.A."/>
            <person name="Suttiyut T."/>
            <person name="Ogas R."/>
            <person name="Tomko P."/>
            <person name="Gavelis G."/>
            <person name="Widhalm J.R."/>
            <person name="Wisecaver J.H."/>
        </authorList>
    </citation>
    <scope>NUCLEOTIDE SEQUENCE</scope>
    <source>
        <strain evidence="7">ECLA1</strain>
    </source>
</reference>
<evidence type="ECO:0000313" key="7">
    <source>
        <dbReference type="EMBL" id="KAK3763161.1"/>
    </source>
</evidence>
<feature type="compositionally biased region" description="Acidic residues" evidence="4">
    <location>
        <begin position="302"/>
        <end position="342"/>
    </location>
</feature>
<dbReference type="InterPro" id="IPR013083">
    <property type="entry name" value="Znf_RING/FYVE/PHD"/>
</dbReference>
<dbReference type="InterPro" id="IPR040089">
    <property type="entry name" value="RNF26_mRING-HC-C3HC5"/>
</dbReference>
<feature type="transmembrane region" description="Helical" evidence="5">
    <location>
        <begin position="139"/>
        <end position="160"/>
    </location>
</feature>
<dbReference type="AlphaFoldDB" id="A0AAE0Z6J2"/>
<protein>
    <recommendedName>
        <fullName evidence="6">RING-type domain-containing protein</fullName>
    </recommendedName>
</protein>
<feature type="transmembrane region" description="Helical" evidence="5">
    <location>
        <begin position="212"/>
        <end position="240"/>
    </location>
</feature>
<feature type="region of interest" description="Disordered" evidence="4">
    <location>
        <begin position="292"/>
        <end position="362"/>
    </location>
</feature>
<comment type="caution">
    <text evidence="7">The sequence shown here is derived from an EMBL/GenBank/DDBJ whole genome shotgun (WGS) entry which is preliminary data.</text>
</comment>
<keyword evidence="5" id="KW-1133">Transmembrane helix</keyword>
<dbReference type="EMBL" id="JAWDGP010004592">
    <property type="protein sequence ID" value="KAK3763161.1"/>
    <property type="molecule type" value="Genomic_DNA"/>
</dbReference>
<dbReference type="Gene3D" id="3.30.40.10">
    <property type="entry name" value="Zinc/RING finger domain, C3HC4 (zinc finger)"/>
    <property type="match status" value="1"/>
</dbReference>
<feature type="transmembrane region" description="Helical" evidence="5">
    <location>
        <begin position="167"/>
        <end position="185"/>
    </location>
</feature>
<keyword evidence="5" id="KW-0472">Membrane</keyword>
<evidence type="ECO:0000256" key="5">
    <source>
        <dbReference type="SAM" id="Phobius"/>
    </source>
</evidence>
<evidence type="ECO:0000313" key="8">
    <source>
        <dbReference type="Proteomes" id="UP001283361"/>
    </source>
</evidence>
<dbReference type="GO" id="GO:0006511">
    <property type="term" value="P:ubiquitin-dependent protein catabolic process"/>
    <property type="evidence" value="ECO:0007669"/>
    <property type="project" value="TreeGrafter"/>
</dbReference>
<keyword evidence="1 3" id="KW-0479">Metal-binding</keyword>
<feature type="transmembrane region" description="Helical" evidence="5">
    <location>
        <begin position="73"/>
        <end position="92"/>
    </location>
</feature>
<evidence type="ECO:0000256" key="4">
    <source>
        <dbReference type="SAM" id="MobiDB-lite"/>
    </source>
</evidence>
<name>A0AAE0Z6J2_9GAST</name>
<evidence type="ECO:0000259" key="6">
    <source>
        <dbReference type="PROSITE" id="PS50089"/>
    </source>
</evidence>
<dbReference type="GO" id="GO:0061630">
    <property type="term" value="F:ubiquitin protein ligase activity"/>
    <property type="evidence" value="ECO:0007669"/>
    <property type="project" value="TreeGrafter"/>
</dbReference>
<sequence>MLDSVYAGIIALTYIIQTVGNAAKWIFNLNYQFVSAVSQHLAWSVSVINYYAEVVKLALSTIWFYVVGFVTEIYLYLESVCLVTLKLATFVYKFASSVYLNANSACVAVSDFMISSFMFIRSTVLDMYNLFSAGASHSISFIVAAWSSVFLLVASLGAVCVRFINTLWYGLGFLLSSVAYFPTFLSQSAERTWNRLVESVAGVLTATTKETYLGIVMLCLIYLTLSNFIRFFSCRSLPLFSRRMRRRRQRAPGANPWHVDRGFESDFEDIYGPDEEERDVQPPWLNDINIEGAEHDQVDNSDTSDNDVSDNEDNGDDDANETDEYTVESENSGDDDDDDSDVDSVNSHNSQTFSTGSSEHDIEVQLPPLDQHYSLRSRSSTPARQADKLGTLNCPEDFSREMERERDKRKCVVCQDEIKCVLVLPCRHLCMCVVCADQIVRSRIPGRRTCPLCRTRITKVMNIYV</sequence>
<evidence type="ECO:0000256" key="3">
    <source>
        <dbReference type="PROSITE-ProRule" id="PRU00175"/>
    </source>
</evidence>
<keyword evidence="1 3" id="KW-0863">Zinc-finger</keyword>
<evidence type="ECO:0000256" key="1">
    <source>
        <dbReference type="ARBA" id="ARBA00022771"/>
    </source>
</evidence>
<feature type="transmembrane region" description="Helical" evidence="5">
    <location>
        <begin position="6"/>
        <end position="27"/>
    </location>
</feature>
<dbReference type="PROSITE" id="PS50089">
    <property type="entry name" value="ZF_RING_2"/>
    <property type="match status" value="1"/>
</dbReference>
<dbReference type="CDD" id="cd16788">
    <property type="entry name" value="mRING-HC-C3HC5_RNF26"/>
    <property type="match status" value="1"/>
</dbReference>
<proteinExistence type="predicted"/>
<dbReference type="Pfam" id="PF13920">
    <property type="entry name" value="zf-C3HC4_3"/>
    <property type="match status" value="1"/>
</dbReference>
<feature type="transmembrane region" description="Helical" evidence="5">
    <location>
        <begin position="99"/>
        <end position="119"/>
    </location>
</feature>
<gene>
    <name evidence="7" type="ORF">RRG08_035843</name>
</gene>
<accession>A0AAE0Z6J2</accession>
<keyword evidence="2" id="KW-0862">Zinc</keyword>
<dbReference type="GO" id="GO:0016567">
    <property type="term" value="P:protein ubiquitination"/>
    <property type="evidence" value="ECO:0007669"/>
    <property type="project" value="TreeGrafter"/>
</dbReference>
<dbReference type="Proteomes" id="UP001283361">
    <property type="component" value="Unassembled WGS sequence"/>
</dbReference>
<evidence type="ECO:0000256" key="2">
    <source>
        <dbReference type="ARBA" id="ARBA00022833"/>
    </source>
</evidence>
<dbReference type="SUPFAM" id="SSF57850">
    <property type="entry name" value="RING/U-box"/>
    <property type="match status" value="1"/>
</dbReference>